<evidence type="ECO:0000256" key="2">
    <source>
        <dbReference type="ARBA" id="ARBA00019992"/>
    </source>
</evidence>
<evidence type="ECO:0000313" key="6">
    <source>
        <dbReference type="Proteomes" id="UP000319255"/>
    </source>
</evidence>
<dbReference type="InterPro" id="IPR033891">
    <property type="entry name" value="TTC38"/>
</dbReference>
<comment type="similarity">
    <text evidence="1">Belongs to the TTC38 family.</text>
</comment>
<dbReference type="CDD" id="cd05804">
    <property type="entry name" value="StaR_like"/>
    <property type="match status" value="1"/>
</dbReference>
<protein>
    <recommendedName>
        <fullName evidence="2">Tetratricopeptide repeat protein 38</fullName>
    </recommendedName>
</protein>
<evidence type="ECO:0000313" key="5">
    <source>
        <dbReference type="EMBL" id="TPE48181.1"/>
    </source>
</evidence>
<sequence>MRPESPHFETSTESGAARKAFDEAVHGLAAHRPTTAGALATALRADPDHVAAHALTGFANLILARSELVEPAGQALGRARAALAARDGGTADERALVGALGAAVAGSFSGAADRLDAGFADRPAVLLPFKLAHALRFMLGDAKGMLAASGRAMAIWDPEMPGAGFLLGCHAFALEEHGFYDAARAAGESAVALQPDDAWGLHAVGHVHEMRGDTGAGIAWIEASRASWSRCNNFSFHMAWHLALFHLERGDTERVLRLYDAEVRPAPTDDFRDMANAVSLLWRLERRGAPVGHRWRDLAEIALRRRADATLVFGALHTLTALVALGEWAAARELVAALEARARGTGDQARVAAGIGVPLAHVLLGRGSFADRQALDAIATRLPGIGGSNAQRDVFVLAIAEAAGRRGDAAALTRIGRIRRHLKAEDRLIRSIERGARA</sequence>
<dbReference type="PANTHER" id="PTHR16263">
    <property type="entry name" value="TETRATRICOPEPTIDE REPEAT PROTEIN 38"/>
    <property type="match status" value="1"/>
</dbReference>
<keyword evidence="3" id="KW-0677">Repeat</keyword>
<dbReference type="EMBL" id="VFRP01000024">
    <property type="protein sequence ID" value="TPE48181.1"/>
    <property type="molecule type" value="Genomic_DNA"/>
</dbReference>
<dbReference type="AlphaFoldDB" id="A0A501WMH0"/>
<evidence type="ECO:0000256" key="4">
    <source>
        <dbReference type="ARBA" id="ARBA00022803"/>
    </source>
</evidence>
<proteinExistence type="inferred from homology"/>
<organism evidence="5 6">
    <name type="scientific">Amaricoccus solimangrovi</name>
    <dbReference type="NCBI Taxonomy" id="2589815"/>
    <lineage>
        <taxon>Bacteria</taxon>
        <taxon>Pseudomonadati</taxon>
        <taxon>Pseudomonadota</taxon>
        <taxon>Alphaproteobacteria</taxon>
        <taxon>Rhodobacterales</taxon>
        <taxon>Paracoccaceae</taxon>
        <taxon>Amaricoccus</taxon>
    </lineage>
</organism>
<gene>
    <name evidence="5" type="ORF">FJM51_18435</name>
</gene>
<dbReference type="Proteomes" id="UP000319255">
    <property type="component" value="Unassembled WGS sequence"/>
</dbReference>
<comment type="caution">
    <text evidence="5">The sequence shown here is derived from an EMBL/GenBank/DDBJ whole genome shotgun (WGS) entry which is preliminary data.</text>
</comment>
<keyword evidence="6" id="KW-1185">Reference proteome</keyword>
<name>A0A501WMH0_9RHOB</name>
<keyword evidence="4" id="KW-0802">TPR repeat</keyword>
<dbReference type="SUPFAM" id="SSF48452">
    <property type="entry name" value="TPR-like"/>
    <property type="match status" value="1"/>
</dbReference>
<evidence type="ECO:0000256" key="1">
    <source>
        <dbReference type="ARBA" id="ARBA00005857"/>
    </source>
</evidence>
<evidence type="ECO:0000256" key="3">
    <source>
        <dbReference type="ARBA" id="ARBA00022737"/>
    </source>
</evidence>
<dbReference type="Gene3D" id="1.25.40.10">
    <property type="entry name" value="Tetratricopeptide repeat domain"/>
    <property type="match status" value="1"/>
</dbReference>
<dbReference type="OrthoDB" id="9815900at2"/>
<dbReference type="PANTHER" id="PTHR16263:SF4">
    <property type="entry name" value="TETRATRICOPEPTIDE REPEAT PROTEIN 38"/>
    <property type="match status" value="1"/>
</dbReference>
<reference evidence="5 6" key="1">
    <citation type="submission" date="2019-06" db="EMBL/GenBank/DDBJ databases">
        <title>A novel bacterium of genus Amaricoccus, isolated from marine sediment.</title>
        <authorList>
            <person name="Huang H."/>
            <person name="Mo K."/>
            <person name="Hu Y."/>
        </authorList>
    </citation>
    <scope>NUCLEOTIDE SEQUENCE [LARGE SCALE GENOMIC DNA]</scope>
    <source>
        <strain evidence="5 6">HB172011</strain>
    </source>
</reference>
<dbReference type="RefSeq" id="WP_140455605.1">
    <property type="nucleotide sequence ID" value="NZ_VFRP01000024.1"/>
</dbReference>
<dbReference type="InterPro" id="IPR011990">
    <property type="entry name" value="TPR-like_helical_dom_sf"/>
</dbReference>
<accession>A0A501WMH0</accession>